<dbReference type="InterPro" id="IPR007278">
    <property type="entry name" value="DUF397"/>
</dbReference>
<sequence length="59" mass="6391">MAWRKSSYSDEEVNCVEVAGIGADALAVRDSKLPGGAVLVVDREGWRLLCAMLGRRPSE</sequence>
<dbReference type="EMBL" id="RFFG01000035">
    <property type="protein sequence ID" value="RMI42225.1"/>
    <property type="molecule type" value="Genomic_DNA"/>
</dbReference>
<keyword evidence="3" id="KW-1185">Reference proteome</keyword>
<gene>
    <name evidence="2" type="ORF">EBO15_20425</name>
</gene>
<dbReference type="Pfam" id="PF04149">
    <property type="entry name" value="DUF397"/>
    <property type="match status" value="1"/>
</dbReference>
<protein>
    <submittedName>
        <fullName evidence="2">DUF397 domain-containing protein</fullName>
    </submittedName>
</protein>
<feature type="domain" description="DUF397" evidence="1">
    <location>
        <begin position="2"/>
        <end position="49"/>
    </location>
</feature>
<dbReference type="Proteomes" id="UP000282674">
    <property type="component" value="Unassembled WGS sequence"/>
</dbReference>
<organism evidence="2 3">
    <name type="scientific">Actinomadura harenae</name>
    <dbReference type="NCBI Taxonomy" id="2483351"/>
    <lineage>
        <taxon>Bacteria</taxon>
        <taxon>Bacillati</taxon>
        <taxon>Actinomycetota</taxon>
        <taxon>Actinomycetes</taxon>
        <taxon>Streptosporangiales</taxon>
        <taxon>Thermomonosporaceae</taxon>
        <taxon>Actinomadura</taxon>
    </lineage>
</organism>
<evidence type="ECO:0000313" key="3">
    <source>
        <dbReference type="Proteomes" id="UP000282674"/>
    </source>
</evidence>
<dbReference type="OrthoDB" id="3698041at2"/>
<reference evidence="2 3" key="1">
    <citation type="submission" date="2018-10" db="EMBL/GenBank/DDBJ databases">
        <title>Isolation from soil.</title>
        <authorList>
            <person name="Hu J."/>
        </authorList>
    </citation>
    <scope>NUCLEOTIDE SEQUENCE [LARGE SCALE GENOMIC DNA]</scope>
    <source>
        <strain evidence="2 3">NEAU-Ht49</strain>
    </source>
</reference>
<dbReference type="AlphaFoldDB" id="A0A3M2M1B9"/>
<evidence type="ECO:0000259" key="1">
    <source>
        <dbReference type="Pfam" id="PF04149"/>
    </source>
</evidence>
<name>A0A3M2M1B9_9ACTN</name>
<evidence type="ECO:0000313" key="2">
    <source>
        <dbReference type="EMBL" id="RMI42225.1"/>
    </source>
</evidence>
<proteinExistence type="predicted"/>
<comment type="caution">
    <text evidence="2">The sequence shown here is derived from an EMBL/GenBank/DDBJ whole genome shotgun (WGS) entry which is preliminary data.</text>
</comment>
<accession>A0A3M2M1B9</accession>